<dbReference type="RefSeq" id="WP_198027842.1">
    <property type="nucleotide sequence ID" value="NZ_JAUSUY010000002.1"/>
</dbReference>
<reference evidence="2 3" key="1">
    <citation type="submission" date="2023-07" db="EMBL/GenBank/DDBJ databases">
        <title>Genomic Encyclopedia of Type Strains, Phase IV (KMG-IV): sequencing the most valuable type-strain genomes for metagenomic binning, comparative biology and taxonomic classification.</title>
        <authorList>
            <person name="Goeker M."/>
        </authorList>
    </citation>
    <scope>NUCLEOTIDE SEQUENCE [LARGE SCALE GENOMIC DNA]</scope>
    <source>
        <strain evidence="2 3">T98</strain>
    </source>
</reference>
<evidence type="ECO:0000256" key="1">
    <source>
        <dbReference type="SAM" id="MobiDB-lite"/>
    </source>
</evidence>
<protein>
    <submittedName>
        <fullName evidence="2">Uncharacterized protein</fullName>
    </submittedName>
</protein>
<feature type="region of interest" description="Disordered" evidence="1">
    <location>
        <begin position="1"/>
        <end position="32"/>
    </location>
</feature>
<proteinExistence type="predicted"/>
<gene>
    <name evidence="2" type="ORF">J2Z22_000548</name>
</gene>
<evidence type="ECO:0000313" key="3">
    <source>
        <dbReference type="Proteomes" id="UP001248709"/>
    </source>
</evidence>
<dbReference type="EMBL" id="JAUSUY010000002">
    <property type="protein sequence ID" value="MDT3425035.1"/>
    <property type="molecule type" value="Genomic_DNA"/>
</dbReference>
<organism evidence="2 3">
    <name type="scientific">Paenibacillus forsythiae</name>
    <dbReference type="NCBI Taxonomy" id="365616"/>
    <lineage>
        <taxon>Bacteria</taxon>
        <taxon>Bacillati</taxon>
        <taxon>Bacillota</taxon>
        <taxon>Bacilli</taxon>
        <taxon>Bacillales</taxon>
        <taxon>Paenibacillaceae</taxon>
        <taxon>Paenibacillus</taxon>
    </lineage>
</organism>
<keyword evidence="3" id="KW-1185">Reference proteome</keyword>
<dbReference type="Proteomes" id="UP001248709">
    <property type="component" value="Unassembled WGS sequence"/>
</dbReference>
<comment type="caution">
    <text evidence="2">The sequence shown here is derived from an EMBL/GenBank/DDBJ whole genome shotgun (WGS) entry which is preliminary data.</text>
</comment>
<sequence length="84" mass="9225">MIINNATMEKSTQHLSHREETPEIESVAGKQGCRSSLRSSSLNFAPLKAGQSVEDTGRRPLFLHKVRRSIGRLSGLGKQLVHSA</sequence>
<evidence type="ECO:0000313" key="2">
    <source>
        <dbReference type="EMBL" id="MDT3425035.1"/>
    </source>
</evidence>
<feature type="compositionally biased region" description="Polar residues" evidence="1">
    <location>
        <begin position="1"/>
        <end position="14"/>
    </location>
</feature>
<name>A0ABU3H2I5_9BACL</name>
<accession>A0ABU3H2I5</accession>